<dbReference type="RefSeq" id="WP_090121894.1">
    <property type="nucleotide sequence ID" value="NZ_FNNJ01000002.1"/>
</dbReference>
<proteinExistence type="predicted"/>
<dbReference type="AlphaFoldDB" id="A0A1H2XYZ4"/>
<name>A0A1H2XYZ4_9FLAO</name>
<protein>
    <submittedName>
        <fullName evidence="1">Uncharacterized protein</fullName>
    </submittedName>
</protein>
<keyword evidence="2" id="KW-1185">Reference proteome</keyword>
<evidence type="ECO:0000313" key="1">
    <source>
        <dbReference type="EMBL" id="SDW98060.1"/>
    </source>
</evidence>
<organism evidence="1 2">
    <name type="scientific">Lutibacter oricola</name>
    <dbReference type="NCBI Taxonomy" id="762486"/>
    <lineage>
        <taxon>Bacteria</taxon>
        <taxon>Pseudomonadati</taxon>
        <taxon>Bacteroidota</taxon>
        <taxon>Flavobacteriia</taxon>
        <taxon>Flavobacteriales</taxon>
        <taxon>Flavobacteriaceae</taxon>
        <taxon>Lutibacter</taxon>
    </lineage>
</organism>
<evidence type="ECO:0000313" key="2">
    <source>
        <dbReference type="Proteomes" id="UP000199595"/>
    </source>
</evidence>
<gene>
    <name evidence="1" type="ORF">SAMN05444411_102593</name>
</gene>
<accession>A0A1H2XYZ4</accession>
<sequence length="71" mass="8537">MDIRKKLEKQAFEVARNKMIDLYNEKLKHFESELKQINGEVSVNINQDLKGNLDFKNVNEDLRKRIIEYLK</sequence>
<reference evidence="1 2" key="1">
    <citation type="submission" date="2016-10" db="EMBL/GenBank/DDBJ databases">
        <authorList>
            <person name="de Groot N.N."/>
        </authorList>
    </citation>
    <scope>NUCLEOTIDE SEQUENCE [LARGE SCALE GENOMIC DNA]</scope>
    <source>
        <strain evidence="1 2">DSM 24956</strain>
    </source>
</reference>
<dbReference type="Proteomes" id="UP000199595">
    <property type="component" value="Unassembled WGS sequence"/>
</dbReference>
<dbReference type="EMBL" id="FNNJ01000002">
    <property type="protein sequence ID" value="SDW98060.1"/>
    <property type="molecule type" value="Genomic_DNA"/>
</dbReference>
<dbReference type="STRING" id="762486.SAMN05444411_102593"/>